<reference evidence="2 3" key="1">
    <citation type="submission" date="2021-06" db="EMBL/GenBank/DDBJ databases">
        <title>Caerostris darwini draft genome.</title>
        <authorList>
            <person name="Kono N."/>
            <person name="Arakawa K."/>
        </authorList>
    </citation>
    <scope>NUCLEOTIDE SEQUENCE [LARGE SCALE GENOMIC DNA]</scope>
</reference>
<sequence length="75" mass="8662">MINCVFPKRRYSKRQYDHHDGLTSQMSIHSVRREDSSVFSCRASNRYGQDDSTVELVVQEEFSNPSSSVSVDIDF</sequence>
<comment type="caution">
    <text evidence="2">The sequence shown here is derived from an EMBL/GenBank/DDBJ whole genome shotgun (WGS) entry which is preliminary data.</text>
</comment>
<dbReference type="InterPro" id="IPR013783">
    <property type="entry name" value="Ig-like_fold"/>
</dbReference>
<dbReference type="Proteomes" id="UP001054837">
    <property type="component" value="Unassembled WGS sequence"/>
</dbReference>
<proteinExistence type="predicted"/>
<dbReference type="SUPFAM" id="SSF48726">
    <property type="entry name" value="Immunoglobulin"/>
    <property type="match status" value="1"/>
</dbReference>
<dbReference type="AlphaFoldDB" id="A0AAV4U3S6"/>
<feature type="domain" description="Immunoglobulin I-set" evidence="1">
    <location>
        <begin position="19"/>
        <end position="58"/>
    </location>
</feature>
<dbReference type="Gene3D" id="2.60.40.10">
    <property type="entry name" value="Immunoglobulins"/>
    <property type="match status" value="1"/>
</dbReference>
<organism evidence="2 3">
    <name type="scientific">Caerostris darwini</name>
    <dbReference type="NCBI Taxonomy" id="1538125"/>
    <lineage>
        <taxon>Eukaryota</taxon>
        <taxon>Metazoa</taxon>
        <taxon>Ecdysozoa</taxon>
        <taxon>Arthropoda</taxon>
        <taxon>Chelicerata</taxon>
        <taxon>Arachnida</taxon>
        <taxon>Araneae</taxon>
        <taxon>Araneomorphae</taxon>
        <taxon>Entelegynae</taxon>
        <taxon>Araneoidea</taxon>
        <taxon>Araneidae</taxon>
        <taxon>Caerostris</taxon>
    </lineage>
</organism>
<evidence type="ECO:0000259" key="1">
    <source>
        <dbReference type="Pfam" id="PF07679"/>
    </source>
</evidence>
<dbReference type="Pfam" id="PF07679">
    <property type="entry name" value="I-set"/>
    <property type="match status" value="1"/>
</dbReference>
<keyword evidence="3" id="KW-1185">Reference proteome</keyword>
<accession>A0AAV4U3S6</accession>
<name>A0AAV4U3S6_9ARAC</name>
<evidence type="ECO:0000313" key="3">
    <source>
        <dbReference type="Proteomes" id="UP001054837"/>
    </source>
</evidence>
<dbReference type="EMBL" id="BPLQ01010668">
    <property type="protein sequence ID" value="GIY52382.1"/>
    <property type="molecule type" value="Genomic_DNA"/>
</dbReference>
<evidence type="ECO:0000313" key="2">
    <source>
        <dbReference type="EMBL" id="GIY52382.1"/>
    </source>
</evidence>
<gene>
    <name evidence="2" type="ORF">CDAR_575481</name>
</gene>
<protein>
    <recommendedName>
        <fullName evidence="1">Immunoglobulin I-set domain-containing protein</fullName>
    </recommendedName>
</protein>
<dbReference type="InterPro" id="IPR013098">
    <property type="entry name" value="Ig_I-set"/>
</dbReference>
<dbReference type="InterPro" id="IPR036179">
    <property type="entry name" value="Ig-like_dom_sf"/>
</dbReference>